<sequence length="316" mass="35807">MSRTALEECRAAARAKNSPKVAFVTLLTKVSYLAGALVLDLGLKDAKSKYPFVVMVTPELPQEGRDVLQIRGIHMREIQALHPEEGRHTLSTADARFHDTWTKAFELTEFDRVVLLDSDMVVKKNMDDLMEMPLLPGGIAAVHACACNPRKLPHYPADWIPENCAFTAVASPTSPSPTPSDNPRAYGLLNSGLVVLEPSTELAKNLYHFLATDERIPTFIFPDQDLLAIFFREKWTSLPWYYNALRTLRNIHPLLWEDDVAKCVHYILSDKPWQVRESKEFALVNSWWWAQYNKLAEQLQAEDVDSWKLVSSTVAA</sequence>
<gene>
    <name evidence="2" type="ORF">DFH07DRAFT_970059</name>
</gene>
<dbReference type="Gene3D" id="3.90.550.10">
    <property type="entry name" value="Spore Coat Polysaccharide Biosynthesis Protein SpsA, Chain A"/>
    <property type="match status" value="1"/>
</dbReference>
<evidence type="ECO:0000313" key="2">
    <source>
        <dbReference type="EMBL" id="KAJ7727852.1"/>
    </source>
</evidence>
<evidence type="ECO:0000256" key="1">
    <source>
        <dbReference type="SAM" id="Phobius"/>
    </source>
</evidence>
<feature type="transmembrane region" description="Helical" evidence="1">
    <location>
        <begin position="21"/>
        <end position="43"/>
    </location>
</feature>
<evidence type="ECO:0000313" key="3">
    <source>
        <dbReference type="Proteomes" id="UP001215280"/>
    </source>
</evidence>
<dbReference type="InterPro" id="IPR002495">
    <property type="entry name" value="Glyco_trans_8"/>
</dbReference>
<keyword evidence="1" id="KW-0472">Membrane</keyword>
<organism evidence="2 3">
    <name type="scientific">Mycena maculata</name>
    <dbReference type="NCBI Taxonomy" id="230809"/>
    <lineage>
        <taxon>Eukaryota</taxon>
        <taxon>Fungi</taxon>
        <taxon>Dikarya</taxon>
        <taxon>Basidiomycota</taxon>
        <taxon>Agaricomycotina</taxon>
        <taxon>Agaricomycetes</taxon>
        <taxon>Agaricomycetidae</taxon>
        <taxon>Agaricales</taxon>
        <taxon>Marasmiineae</taxon>
        <taxon>Mycenaceae</taxon>
        <taxon>Mycena</taxon>
    </lineage>
</organism>
<dbReference type="PANTHER" id="PTHR11183">
    <property type="entry name" value="GLYCOGENIN SUBFAMILY MEMBER"/>
    <property type="match status" value="1"/>
</dbReference>
<dbReference type="SUPFAM" id="SSF53448">
    <property type="entry name" value="Nucleotide-diphospho-sugar transferases"/>
    <property type="match status" value="1"/>
</dbReference>
<dbReference type="Pfam" id="PF01501">
    <property type="entry name" value="Glyco_transf_8"/>
    <property type="match status" value="1"/>
</dbReference>
<reference evidence="2" key="1">
    <citation type="submission" date="2023-03" db="EMBL/GenBank/DDBJ databases">
        <title>Massive genome expansion in bonnet fungi (Mycena s.s.) driven by repeated elements and novel gene families across ecological guilds.</title>
        <authorList>
            <consortium name="Lawrence Berkeley National Laboratory"/>
            <person name="Harder C.B."/>
            <person name="Miyauchi S."/>
            <person name="Viragh M."/>
            <person name="Kuo A."/>
            <person name="Thoen E."/>
            <person name="Andreopoulos B."/>
            <person name="Lu D."/>
            <person name="Skrede I."/>
            <person name="Drula E."/>
            <person name="Henrissat B."/>
            <person name="Morin E."/>
            <person name="Kohler A."/>
            <person name="Barry K."/>
            <person name="LaButti K."/>
            <person name="Morin E."/>
            <person name="Salamov A."/>
            <person name="Lipzen A."/>
            <person name="Mereny Z."/>
            <person name="Hegedus B."/>
            <person name="Baldrian P."/>
            <person name="Stursova M."/>
            <person name="Weitz H."/>
            <person name="Taylor A."/>
            <person name="Grigoriev I.V."/>
            <person name="Nagy L.G."/>
            <person name="Martin F."/>
            <person name="Kauserud H."/>
        </authorList>
    </citation>
    <scope>NUCLEOTIDE SEQUENCE</scope>
    <source>
        <strain evidence="2">CBHHK188m</strain>
    </source>
</reference>
<dbReference type="CDD" id="cd02537">
    <property type="entry name" value="GT8_Glycogenin"/>
    <property type="match status" value="1"/>
</dbReference>
<dbReference type="InterPro" id="IPR050587">
    <property type="entry name" value="GNT1/Glycosyltrans_8"/>
</dbReference>
<keyword evidence="1" id="KW-0812">Transmembrane</keyword>
<dbReference type="GO" id="GO:0016757">
    <property type="term" value="F:glycosyltransferase activity"/>
    <property type="evidence" value="ECO:0007669"/>
    <property type="project" value="InterPro"/>
</dbReference>
<keyword evidence="1" id="KW-1133">Transmembrane helix</keyword>
<dbReference type="Proteomes" id="UP001215280">
    <property type="component" value="Unassembled WGS sequence"/>
</dbReference>
<dbReference type="InterPro" id="IPR029044">
    <property type="entry name" value="Nucleotide-diphossugar_trans"/>
</dbReference>
<comment type="caution">
    <text evidence="2">The sequence shown here is derived from an EMBL/GenBank/DDBJ whole genome shotgun (WGS) entry which is preliminary data.</text>
</comment>
<keyword evidence="3" id="KW-1185">Reference proteome</keyword>
<dbReference type="EMBL" id="JARJLG010000209">
    <property type="protein sequence ID" value="KAJ7727852.1"/>
    <property type="molecule type" value="Genomic_DNA"/>
</dbReference>
<protein>
    <submittedName>
        <fullName evidence="2">Nucleotide-diphospho-sugar transferase</fullName>
    </submittedName>
</protein>
<keyword evidence="2" id="KW-0808">Transferase</keyword>
<name>A0AAD7MQ60_9AGAR</name>
<dbReference type="AlphaFoldDB" id="A0AAD7MQ60"/>
<accession>A0AAD7MQ60</accession>
<proteinExistence type="predicted"/>